<accession>A0A2Z5GA43</accession>
<evidence type="ECO:0000313" key="2">
    <source>
        <dbReference type="EMBL" id="AXC15445.1"/>
    </source>
</evidence>
<keyword evidence="1" id="KW-0472">Membrane</keyword>
<keyword evidence="1" id="KW-0812">Transmembrane</keyword>
<gene>
    <name evidence="2" type="ORF">ACPOL_6201</name>
</gene>
<sequence>MLHDLFFWLTVNAYLLVGLVAARKYRETHDRGFTWLLLAYFLPTILITIAQGFCEFVFWAHSPALPQIVASFESIRTIVQALGLALGMYMIGGRPRQRNLWRWFFDEPTNRSEIAT</sequence>
<dbReference type="EMBL" id="CP030840">
    <property type="protein sequence ID" value="AXC15445.1"/>
    <property type="molecule type" value="Genomic_DNA"/>
</dbReference>
<protein>
    <submittedName>
        <fullName evidence="2">Uncharacterized protein</fullName>
    </submittedName>
</protein>
<proteinExistence type="predicted"/>
<dbReference type="AlphaFoldDB" id="A0A2Z5GA43"/>
<dbReference type="Proteomes" id="UP000253606">
    <property type="component" value="Chromosome"/>
</dbReference>
<dbReference type="OrthoDB" id="9830002at2"/>
<evidence type="ECO:0000256" key="1">
    <source>
        <dbReference type="SAM" id="Phobius"/>
    </source>
</evidence>
<feature type="transmembrane region" description="Helical" evidence="1">
    <location>
        <begin position="74"/>
        <end position="92"/>
    </location>
</feature>
<feature type="transmembrane region" description="Helical" evidence="1">
    <location>
        <begin position="35"/>
        <end position="62"/>
    </location>
</feature>
<dbReference type="RefSeq" id="WP_114210123.1">
    <property type="nucleotide sequence ID" value="NZ_CP030840.1"/>
</dbReference>
<evidence type="ECO:0000313" key="3">
    <source>
        <dbReference type="Proteomes" id="UP000253606"/>
    </source>
</evidence>
<organism evidence="2 3">
    <name type="scientific">Acidisarcina polymorpha</name>
    <dbReference type="NCBI Taxonomy" id="2211140"/>
    <lineage>
        <taxon>Bacteria</taxon>
        <taxon>Pseudomonadati</taxon>
        <taxon>Acidobacteriota</taxon>
        <taxon>Terriglobia</taxon>
        <taxon>Terriglobales</taxon>
        <taxon>Acidobacteriaceae</taxon>
        <taxon>Acidisarcina</taxon>
    </lineage>
</organism>
<keyword evidence="1" id="KW-1133">Transmembrane helix</keyword>
<reference evidence="2 3" key="1">
    <citation type="journal article" date="2018" name="Front. Microbiol.">
        <title>Hydrolytic Capabilities as a Key to Environmental Success: Chitinolytic and Cellulolytic Acidobacteria From Acidic Sub-arctic Soils and Boreal Peatlands.</title>
        <authorList>
            <person name="Belova S.E."/>
            <person name="Ravin N.V."/>
            <person name="Pankratov T.A."/>
            <person name="Rakitin A.L."/>
            <person name="Ivanova A.A."/>
            <person name="Beletsky A.V."/>
            <person name="Mardanov A.V."/>
            <person name="Sinninghe Damste J.S."/>
            <person name="Dedysh S.N."/>
        </authorList>
    </citation>
    <scope>NUCLEOTIDE SEQUENCE [LARGE SCALE GENOMIC DNA]</scope>
    <source>
        <strain evidence="2 3">SBC82</strain>
    </source>
</reference>
<dbReference type="KEGG" id="abas:ACPOL_6201"/>
<keyword evidence="3" id="KW-1185">Reference proteome</keyword>
<feature type="transmembrane region" description="Helical" evidence="1">
    <location>
        <begin position="6"/>
        <end position="23"/>
    </location>
</feature>
<name>A0A2Z5GA43_9BACT</name>